<reference evidence="3 4" key="1">
    <citation type="submission" date="2018-02" db="EMBL/GenBank/DDBJ databases">
        <title>Acinetobacter baumanii whole genome sequence.</title>
        <authorList>
            <person name="Qasim Z.J."/>
        </authorList>
    </citation>
    <scope>NUCLEOTIDE SEQUENCE [LARGE SCALE GENOMIC DNA]</scope>
    <source>
        <strain evidence="3 4">ZQ8</strain>
    </source>
</reference>
<keyword evidence="2" id="KW-0812">Transmembrane</keyword>
<keyword evidence="2" id="KW-1133">Transmembrane helix</keyword>
<sequence length="392" mass="43023">MIKIIYKQDPLSEDKTIEHAETLGQWLTSKYDHMPEHVRIFHTTSNMDHAEISFANEVTPKNAYELKQLDFLPGTFIVIENPKGMDPITLAWIVVASIVMGVAVALLMPVPSITQTNQNNNQSSSANNELSNRENKTRVNGRIADIYGAAHDTPDLITVPYKVYENNVEVEHVVGCIGRGHYKINGAYDGETNIVDIAGASVEVFRPGVDIVSGEPYFSLGTEITTPPLTVQHQNSVNGQILRPADTQSLEGTNYLLFAYPNEILRASANNTDLTTKFVSNDRVEITNASFTYNGQTYDLNGTYSVLSVADDRMALSNPAAVNPNWLKLKELSNQQTGALSPKLSSIGEKWIGPFILDNIERSRVLCNFVASNGLYTVSSGGNQGAVNVTIE</sequence>
<evidence type="ECO:0000313" key="3">
    <source>
        <dbReference type="EMBL" id="PQL81965.1"/>
    </source>
</evidence>
<comment type="caution">
    <text evidence="3">The sequence shown here is derived from an EMBL/GenBank/DDBJ whole genome shotgun (WGS) entry which is preliminary data.</text>
</comment>
<feature type="region of interest" description="Disordered" evidence="1">
    <location>
        <begin position="114"/>
        <end position="135"/>
    </location>
</feature>
<name>A0AA45B7A9_ACIBA</name>
<proteinExistence type="predicted"/>
<evidence type="ECO:0008006" key="5">
    <source>
        <dbReference type="Google" id="ProtNLM"/>
    </source>
</evidence>
<dbReference type="Proteomes" id="UP000233757">
    <property type="component" value="Unassembled WGS sequence"/>
</dbReference>
<accession>A0AA45B7A9</accession>
<protein>
    <recommendedName>
        <fullName evidence="5">Bacteriophage protein</fullName>
    </recommendedName>
</protein>
<dbReference type="AlphaFoldDB" id="A0AA45B7A9"/>
<evidence type="ECO:0000313" key="4">
    <source>
        <dbReference type="Proteomes" id="UP000233757"/>
    </source>
</evidence>
<keyword evidence="2" id="KW-0472">Membrane</keyword>
<feature type="compositionally biased region" description="Low complexity" evidence="1">
    <location>
        <begin position="115"/>
        <end position="130"/>
    </location>
</feature>
<feature type="transmembrane region" description="Helical" evidence="2">
    <location>
        <begin position="90"/>
        <end position="110"/>
    </location>
</feature>
<evidence type="ECO:0000256" key="1">
    <source>
        <dbReference type="SAM" id="MobiDB-lite"/>
    </source>
</evidence>
<gene>
    <name evidence="3" type="ORF">CV954_013930</name>
</gene>
<feature type="non-terminal residue" evidence="3">
    <location>
        <position position="392"/>
    </location>
</feature>
<evidence type="ECO:0000256" key="2">
    <source>
        <dbReference type="SAM" id="Phobius"/>
    </source>
</evidence>
<dbReference type="EMBL" id="PHJU02000031">
    <property type="protein sequence ID" value="PQL81965.1"/>
    <property type="molecule type" value="Genomic_DNA"/>
</dbReference>
<organism evidence="3 4">
    <name type="scientific">Acinetobacter baumannii</name>
    <dbReference type="NCBI Taxonomy" id="470"/>
    <lineage>
        <taxon>Bacteria</taxon>
        <taxon>Pseudomonadati</taxon>
        <taxon>Pseudomonadota</taxon>
        <taxon>Gammaproteobacteria</taxon>
        <taxon>Moraxellales</taxon>
        <taxon>Moraxellaceae</taxon>
        <taxon>Acinetobacter</taxon>
        <taxon>Acinetobacter calcoaceticus/baumannii complex</taxon>
    </lineage>
</organism>